<protein>
    <recommendedName>
        <fullName evidence="3">MCM OB domain-containing protein</fullName>
    </recommendedName>
</protein>
<evidence type="ECO:0000313" key="1">
    <source>
        <dbReference type="EMBL" id="VDN11573.1"/>
    </source>
</evidence>
<feature type="non-terminal residue" evidence="1">
    <location>
        <position position="119"/>
    </location>
</feature>
<name>A0A3P7LL34_DIBLA</name>
<evidence type="ECO:0008006" key="3">
    <source>
        <dbReference type="Google" id="ProtNLM"/>
    </source>
</evidence>
<reference evidence="1 2" key="1">
    <citation type="submission" date="2018-11" db="EMBL/GenBank/DDBJ databases">
        <authorList>
            <consortium name="Pathogen Informatics"/>
        </authorList>
    </citation>
    <scope>NUCLEOTIDE SEQUENCE [LARGE SCALE GENOMIC DNA]</scope>
</reference>
<organism evidence="1 2">
    <name type="scientific">Dibothriocephalus latus</name>
    <name type="common">Fish tapeworm</name>
    <name type="synonym">Diphyllobothrium latum</name>
    <dbReference type="NCBI Taxonomy" id="60516"/>
    <lineage>
        <taxon>Eukaryota</taxon>
        <taxon>Metazoa</taxon>
        <taxon>Spiralia</taxon>
        <taxon>Lophotrochozoa</taxon>
        <taxon>Platyhelminthes</taxon>
        <taxon>Cestoda</taxon>
        <taxon>Eucestoda</taxon>
        <taxon>Diphyllobothriidea</taxon>
        <taxon>Diphyllobothriidae</taxon>
        <taxon>Dibothriocephalus</taxon>
    </lineage>
</organism>
<dbReference type="EMBL" id="UYRU01051758">
    <property type="protein sequence ID" value="VDN11573.1"/>
    <property type="molecule type" value="Genomic_DNA"/>
</dbReference>
<evidence type="ECO:0000313" key="2">
    <source>
        <dbReference type="Proteomes" id="UP000281553"/>
    </source>
</evidence>
<keyword evidence="2" id="KW-1185">Reference proteome</keyword>
<sequence>MAALRINEGGNINRADLIGTITELKLLARLSKPDSEWATVFLRTRIPILSTYDALAEDDNTNTPEDDTAGAVVTHLPYRMVNYHNRVHVFDRRLLPLIRRTKPGDRIFVTGFVSYYKPT</sequence>
<dbReference type="AlphaFoldDB" id="A0A3P7LL34"/>
<dbReference type="OrthoDB" id="1078367at2759"/>
<gene>
    <name evidence="1" type="ORF">DILT_LOCUS7404</name>
</gene>
<dbReference type="Proteomes" id="UP000281553">
    <property type="component" value="Unassembled WGS sequence"/>
</dbReference>
<accession>A0A3P7LL34</accession>
<proteinExistence type="predicted"/>